<feature type="domain" description="Alcohol dehydrogenase-like N-terminal" evidence="3">
    <location>
        <begin position="25"/>
        <end position="139"/>
    </location>
</feature>
<organism evidence="4 5">
    <name type="scientific">Nocardioides albertanoniae</name>
    <dbReference type="NCBI Taxonomy" id="1175486"/>
    <lineage>
        <taxon>Bacteria</taxon>
        <taxon>Bacillati</taxon>
        <taxon>Actinomycetota</taxon>
        <taxon>Actinomycetes</taxon>
        <taxon>Propionibacteriales</taxon>
        <taxon>Nocardioidaceae</taxon>
        <taxon>Nocardioides</taxon>
    </lineage>
</organism>
<dbReference type="Gene3D" id="3.40.50.720">
    <property type="entry name" value="NAD(P)-binding Rossmann-like Domain"/>
    <property type="match status" value="1"/>
</dbReference>
<dbReference type="GO" id="GO:0016491">
    <property type="term" value="F:oxidoreductase activity"/>
    <property type="evidence" value="ECO:0007669"/>
    <property type="project" value="UniProtKB-KW"/>
</dbReference>
<dbReference type="Proteomes" id="UP000320209">
    <property type="component" value="Unassembled WGS sequence"/>
</dbReference>
<evidence type="ECO:0000256" key="1">
    <source>
        <dbReference type="ARBA" id="ARBA00023002"/>
    </source>
</evidence>
<comment type="caution">
    <text evidence="4">The sequence shown here is derived from an EMBL/GenBank/DDBJ whole genome shotgun (WGS) entry which is preliminary data.</text>
</comment>
<dbReference type="AlphaFoldDB" id="A0A543A6P9"/>
<dbReference type="EMBL" id="VFOV01000001">
    <property type="protein sequence ID" value="TQL68247.1"/>
    <property type="molecule type" value="Genomic_DNA"/>
</dbReference>
<feature type="domain" description="Alcohol dehydrogenase-like C-terminal" evidence="2">
    <location>
        <begin position="177"/>
        <end position="221"/>
    </location>
</feature>
<dbReference type="InterPro" id="IPR036291">
    <property type="entry name" value="NAD(P)-bd_dom_sf"/>
</dbReference>
<evidence type="ECO:0000313" key="4">
    <source>
        <dbReference type="EMBL" id="TQL68247.1"/>
    </source>
</evidence>
<dbReference type="InterPro" id="IPR011032">
    <property type="entry name" value="GroES-like_sf"/>
</dbReference>
<evidence type="ECO:0000313" key="5">
    <source>
        <dbReference type="Proteomes" id="UP000320209"/>
    </source>
</evidence>
<gene>
    <name evidence="4" type="ORF">FB381_2136</name>
</gene>
<dbReference type="Gene3D" id="3.90.180.10">
    <property type="entry name" value="Medium-chain alcohol dehydrogenases, catalytic domain"/>
    <property type="match status" value="1"/>
</dbReference>
<evidence type="ECO:0000259" key="2">
    <source>
        <dbReference type="Pfam" id="PF00107"/>
    </source>
</evidence>
<keyword evidence="5" id="KW-1185">Reference proteome</keyword>
<dbReference type="SUPFAM" id="SSF51735">
    <property type="entry name" value="NAD(P)-binding Rossmann-fold domains"/>
    <property type="match status" value="1"/>
</dbReference>
<dbReference type="InterPro" id="IPR013154">
    <property type="entry name" value="ADH-like_N"/>
</dbReference>
<dbReference type="RefSeq" id="WP_246088056.1">
    <property type="nucleotide sequence ID" value="NZ_VFOV01000001.1"/>
</dbReference>
<dbReference type="SUPFAM" id="SSF50129">
    <property type="entry name" value="GroES-like"/>
    <property type="match status" value="1"/>
</dbReference>
<sequence length="384" mass="41171">MNQMRATVVQDNELSVRSVPRPEPGAGQLLIKVQRAGICGSDLHVRHHSEELNEVVSEIGYTTAMRPDQEIVLGHEVVGSVVEYGPGTRGRWTPGTSVTALPVLRTDGEVHMVGFDVDSPGGFAEYCVVQEAFTFPVPDDVTPDQAVFTEPLAVALHAVRRGAVSTRRPAVVIGCGPIGLAVILMLKAQGVRTVVASDLSPARRALAVRCGADVVVDPRESSPWDAYRQRGPVGSLTDYLSFGIDAMQVVRRIPLLPWEKVLLNADRLGQSPTGPVVFECVGVPGMLEQVLTAAPLHTRVVVVGVCMEADTIRPAIAIHKEIDLRFVFGYDPAEFARTLELIAGGKVDPSPLHTGTVGLDGVAQAFTDLEDPETHAKILVAPWA</sequence>
<evidence type="ECO:0000259" key="3">
    <source>
        <dbReference type="Pfam" id="PF08240"/>
    </source>
</evidence>
<protein>
    <submittedName>
        <fullName evidence="4">Threonine dehydrogenase-like Zn-dependent dehydrogenase</fullName>
    </submittedName>
</protein>
<dbReference type="CDD" id="cd08262">
    <property type="entry name" value="Zn_ADH8"/>
    <property type="match status" value="1"/>
</dbReference>
<reference evidence="4 5" key="1">
    <citation type="submission" date="2019-06" db="EMBL/GenBank/DDBJ databases">
        <title>Sequencing the genomes of 1000 actinobacteria strains.</title>
        <authorList>
            <person name="Klenk H.-P."/>
        </authorList>
    </citation>
    <scope>NUCLEOTIDE SEQUENCE [LARGE SCALE GENOMIC DNA]</scope>
    <source>
        <strain evidence="4 5">DSM 25218</strain>
    </source>
</reference>
<keyword evidence="1" id="KW-0560">Oxidoreductase</keyword>
<accession>A0A543A6P9</accession>
<proteinExistence type="predicted"/>
<dbReference type="PANTHER" id="PTHR43189">
    <property type="entry name" value="ZINC-TYPE ALCOHOL DEHYDROGENASE-LIKE PROTEIN C1198.01-RELATED"/>
    <property type="match status" value="1"/>
</dbReference>
<dbReference type="Pfam" id="PF08240">
    <property type="entry name" value="ADH_N"/>
    <property type="match status" value="1"/>
</dbReference>
<dbReference type="InterPro" id="IPR013149">
    <property type="entry name" value="ADH-like_C"/>
</dbReference>
<dbReference type="Pfam" id="PF00107">
    <property type="entry name" value="ADH_zinc_N"/>
    <property type="match status" value="1"/>
</dbReference>
<dbReference type="PANTHER" id="PTHR43189:SF1">
    <property type="entry name" value="ZINC-TYPE ALCOHOL DEHYDROGENASE-LIKE PROTEIN C1198.01"/>
    <property type="match status" value="1"/>
</dbReference>
<name>A0A543A6P9_9ACTN</name>